<dbReference type="PRINTS" id="PR00081">
    <property type="entry name" value="GDHRDH"/>
</dbReference>
<dbReference type="InterPro" id="IPR002347">
    <property type="entry name" value="SDR_fam"/>
</dbReference>
<dbReference type="PANTHER" id="PTHR42760:SF40">
    <property type="entry name" value="3-OXOACYL-[ACYL-CARRIER-PROTEIN] REDUCTASE, CHLOROPLASTIC"/>
    <property type="match status" value="1"/>
</dbReference>
<gene>
    <name evidence="4" type="primary">fabG</name>
</gene>
<dbReference type="Gene3D" id="3.40.50.720">
    <property type="entry name" value="NAD(P)-binding Rossmann-like Domain"/>
    <property type="match status" value="1"/>
</dbReference>
<evidence type="ECO:0000256" key="2">
    <source>
        <dbReference type="RuleBase" id="RU000363"/>
    </source>
</evidence>
<dbReference type="InterPro" id="IPR020904">
    <property type="entry name" value="Sc_DH/Rdtase_CS"/>
</dbReference>
<dbReference type="EC" id="1.1.1.100" evidence="4"/>
<dbReference type="SMART" id="SM00822">
    <property type="entry name" value="PKS_KR"/>
    <property type="match status" value="1"/>
</dbReference>
<organism evidence="4">
    <name type="scientific">uncultured marine thaumarchaeote KM3_66_E06</name>
    <dbReference type="NCBI Taxonomy" id="1456228"/>
    <lineage>
        <taxon>Archaea</taxon>
        <taxon>Nitrososphaerota</taxon>
        <taxon>environmental samples</taxon>
    </lineage>
</organism>
<proteinExistence type="inferred from homology"/>
<dbReference type="PRINTS" id="PR00080">
    <property type="entry name" value="SDRFAMILY"/>
</dbReference>
<dbReference type="PROSITE" id="PS00061">
    <property type="entry name" value="ADH_SHORT"/>
    <property type="match status" value="1"/>
</dbReference>
<dbReference type="PANTHER" id="PTHR42760">
    <property type="entry name" value="SHORT-CHAIN DEHYDROGENASES/REDUCTASES FAMILY MEMBER"/>
    <property type="match status" value="1"/>
</dbReference>
<dbReference type="GO" id="GO:0004316">
    <property type="term" value="F:3-oxoacyl-[acyl-carrier-protein] reductase (NADPH) activity"/>
    <property type="evidence" value="ECO:0007669"/>
    <property type="project" value="UniProtKB-EC"/>
</dbReference>
<dbReference type="InterPro" id="IPR057326">
    <property type="entry name" value="KR_dom"/>
</dbReference>
<dbReference type="CDD" id="cd05233">
    <property type="entry name" value="SDR_c"/>
    <property type="match status" value="1"/>
</dbReference>
<protein>
    <submittedName>
        <fullName evidence="4">3-oxoacyl-(Acyl-carrier-protein) reductase (FabG)</fullName>
        <ecNumber evidence="4">1.1.1.100</ecNumber>
    </submittedName>
</protein>
<dbReference type="EMBL" id="KF900994">
    <property type="protein sequence ID" value="AIF14172.1"/>
    <property type="molecule type" value="Genomic_DNA"/>
</dbReference>
<comment type="similarity">
    <text evidence="1 2">Belongs to the short-chain dehydrogenases/reductases (SDR) family.</text>
</comment>
<keyword evidence="4" id="KW-0560">Oxidoreductase</keyword>
<dbReference type="SUPFAM" id="SSF51735">
    <property type="entry name" value="NAD(P)-binding Rossmann-fold domains"/>
    <property type="match status" value="1"/>
</dbReference>
<feature type="domain" description="Ketoreductase" evidence="3">
    <location>
        <begin position="9"/>
        <end position="196"/>
    </location>
</feature>
<name>A0A075HI90_9ARCH</name>
<evidence type="ECO:0000256" key="1">
    <source>
        <dbReference type="ARBA" id="ARBA00006484"/>
    </source>
</evidence>
<dbReference type="GO" id="GO:0030497">
    <property type="term" value="P:fatty acid elongation"/>
    <property type="evidence" value="ECO:0007669"/>
    <property type="project" value="TreeGrafter"/>
</dbReference>
<sequence>MPDQDFTGKVAIVTGASRGIGRVAALGLAKRGATVVGTARNMDASPGTGGTLRETFEMIAAEGGKGLPIAGSITESAPVQALIDQTVAEFGRIDLLVNNAGVHPLVSITEMTDEAWTDMIAVNVTAVFLLTRGVVPVMKRQHFGHILGISSAAGTRNPRADQTGYAATKGAMDRMFHNLAHELKNDGIAVNVWQPGILATDMNAHRPFAGEPVAVVEPSMMWLLAQTVGSMTGQNVLREEFGKTWGN</sequence>
<evidence type="ECO:0000259" key="3">
    <source>
        <dbReference type="SMART" id="SM00822"/>
    </source>
</evidence>
<dbReference type="Pfam" id="PF00106">
    <property type="entry name" value="adh_short"/>
    <property type="match status" value="1"/>
</dbReference>
<reference evidence="4" key="1">
    <citation type="journal article" date="2014" name="Genome Biol. Evol.">
        <title>Pangenome evidence for extensive interdomain horizontal transfer affecting lineage core and shell genes in uncultured planktonic thaumarchaeota and euryarchaeota.</title>
        <authorList>
            <person name="Deschamps P."/>
            <person name="Zivanovic Y."/>
            <person name="Moreira D."/>
            <person name="Rodriguez-Valera F."/>
            <person name="Lopez-Garcia P."/>
        </authorList>
    </citation>
    <scope>NUCLEOTIDE SEQUENCE</scope>
</reference>
<accession>A0A075HI90</accession>
<dbReference type="AlphaFoldDB" id="A0A075HI90"/>
<dbReference type="InterPro" id="IPR036291">
    <property type="entry name" value="NAD(P)-bd_dom_sf"/>
</dbReference>
<evidence type="ECO:0000313" key="4">
    <source>
        <dbReference type="EMBL" id="AIF14172.1"/>
    </source>
</evidence>